<sequence length="226" mass="24635">MTDQDSIVAALRQYTTCDVSDALMKLKHPHGGFLPGLTMWSPERHGEAKMAGPAYTVKYVRKNYENEPKPARHYIDTIPKGAVVFVSSPPGIVNAVYGGLMSTRAQASGAVGTVVDGRIRDVQEHRNLGYPVFARDVGTTAPYEVVRVSEINVPLRLYDHTVDAVVEPGDYIVGDINGVVCLPKALAKRALELIPAQIEADQRVADDLRNGVTFAEASTKHRGVKR</sequence>
<dbReference type="Proteomes" id="UP000053789">
    <property type="component" value="Unassembled WGS sequence"/>
</dbReference>
<reference evidence="2" key="1">
    <citation type="submission" date="2015-01" db="EMBL/GenBank/DDBJ databases">
        <title>The Genome Sequence of Cladophialophora bantiana CBS 173.52.</title>
        <authorList>
            <consortium name="The Broad Institute Genomics Platform"/>
            <person name="Cuomo C."/>
            <person name="de Hoog S."/>
            <person name="Gorbushina A."/>
            <person name="Stielow B."/>
            <person name="Teixiera M."/>
            <person name="Abouelleil A."/>
            <person name="Chapman S.B."/>
            <person name="Priest M."/>
            <person name="Young S.K."/>
            <person name="Wortman J."/>
            <person name="Nusbaum C."/>
            <person name="Birren B."/>
        </authorList>
    </citation>
    <scope>NUCLEOTIDE SEQUENCE [LARGE SCALE GENOMIC DNA]</scope>
    <source>
        <strain evidence="2">CBS 173.52</strain>
    </source>
</reference>
<dbReference type="AlphaFoldDB" id="A0A0D2EKP2"/>
<protein>
    <recommendedName>
        <fullName evidence="4">4-hydroxy-4-methyl-2-oxoglutarate aldolase</fullName>
    </recommendedName>
</protein>
<name>A0A0D2EKP2_CLAB1</name>
<evidence type="ECO:0000313" key="3">
    <source>
        <dbReference type="Proteomes" id="UP000053789"/>
    </source>
</evidence>
<proteinExistence type="predicted"/>
<keyword evidence="1" id="KW-0460">Magnesium</keyword>
<dbReference type="GeneID" id="27702126"/>
<accession>A0A0D2EKP2</accession>
<dbReference type="Gene3D" id="3.50.30.40">
    <property type="entry name" value="Ribonuclease E inhibitor RraA/RraA-like"/>
    <property type="match status" value="1"/>
</dbReference>
<dbReference type="VEuPathDB" id="FungiDB:Z519_09198"/>
<feature type="binding site" evidence="1">
    <location>
        <begin position="98"/>
        <end position="101"/>
    </location>
    <ligand>
        <name>substrate</name>
    </ligand>
</feature>
<dbReference type="HOGENOM" id="CLU_072626_0_1_1"/>
<dbReference type="SUPFAM" id="SSF89562">
    <property type="entry name" value="RraA-like"/>
    <property type="match status" value="1"/>
</dbReference>
<feature type="binding site" evidence="1">
    <location>
        <position position="120"/>
    </location>
    <ligand>
        <name>substrate</name>
    </ligand>
</feature>
<organism evidence="2 3">
    <name type="scientific">Cladophialophora bantiana (strain ATCC 10958 / CBS 173.52 / CDC B-1940 / NIH 8579)</name>
    <name type="common">Xylohypha bantiana</name>
    <dbReference type="NCBI Taxonomy" id="1442370"/>
    <lineage>
        <taxon>Eukaryota</taxon>
        <taxon>Fungi</taxon>
        <taxon>Dikarya</taxon>
        <taxon>Ascomycota</taxon>
        <taxon>Pezizomycotina</taxon>
        <taxon>Eurotiomycetes</taxon>
        <taxon>Chaetothyriomycetidae</taxon>
        <taxon>Chaetothyriales</taxon>
        <taxon>Herpotrichiellaceae</taxon>
        <taxon>Cladophialophora</taxon>
    </lineage>
</organism>
<comment type="cofactor">
    <cofactor evidence="1">
        <name>Mg(2+)</name>
        <dbReference type="ChEBI" id="CHEBI:18420"/>
    </cofactor>
</comment>
<dbReference type="GO" id="GO:0047443">
    <property type="term" value="F:4-hydroxy-4-methyl-2-oxoglutarate aldolase activity"/>
    <property type="evidence" value="ECO:0007669"/>
    <property type="project" value="TreeGrafter"/>
</dbReference>
<evidence type="ECO:0000313" key="2">
    <source>
        <dbReference type="EMBL" id="KIW90551.1"/>
    </source>
</evidence>
<dbReference type="RefSeq" id="XP_016617220.1">
    <property type="nucleotide sequence ID" value="XM_016766922.1"/>
</dbReference>
<evidence type="ECO:0008006" key="4">
    <source>
        <dbReference type="Google" id="ProtNLM"/>
    </source>
</evidence>
<keyword evidence="1" id="KW-0479">Metal-binding</keyword>
<dbReference type="EMBL" id="KN846993">
    <property type="protein sequence ID" value="KIW90551.1"/>
    <property type="molecule type" value="Genomic_DNA"/>
</dbReference>
<dbReference type="GO" id="GO:0008948">
    <property type="term" value="F:oxaloacetate decarboxylase activity"/>
    <property type="evidence" value="ECO:0007669"/>
    <property type="project" value="TreeGrafter"/>
</dbReference>
<dbReference type="CDD" id="cd16841">
    <property type="entry name" value="RraA_family"/>
    <property type="match status" value="1"/>
</dbReference>
<dbReference type="Pfam" id="PF03737">
    <property type="entry name" value="RraA-like"/>
    <property type="match status" value="1"/>
</dbReference>
<dbReference type="InterPro" id="IPR005493">
    <property type="entry name" value="RraA/RraA-like"/>
</dbReference>
<evidence type="ECO:0000256" key="1">
    <source>
        <dbReference type="PIRSR" id="PIRSR605493-1"/>
    </source>
</evidence>
<gene>
    <name evidence="2" type="ORF">Z519_09198</name>
</gene>
<dbReference type="PANTHER" id="PTHR33254">
    <property type="entry name" value="4-HYDROXY-4-METHYL-2-OXOGLUTARATE ALDOLASE 3-RELATED"/>
    <property type="match status" value="1"/>
</dbReference>
<feature type="binding site" evidence="1">
    <location>
        <position position="121"/>
    </location>
    <ligand>
        <name>Mg(2+)</name>
        <dbReference type="ChEBI" id="CHEBI:18420"/>
    </ligand>
</feature>
<dbReference type="OrthoDB" id="1476984at2759"/>
<dbReference type="PANTHER" id="PTHR33254:SF28">
    <property type="entry name" value="4-HYDROXY-4-METHYL-2-OXOGLUTARATE ALDOLASE"/>
    <property type="match status" value="1"/>
</dbReference>
<dbReference type="GO" id="GO:0046872">
    <property type="term" value="F:metal ion binding"/>
    <property type="evidence" value="ECO:0007669"/>
    <property type="project" value="UniProtKB-KW"/>
</dbReference>
<dbReference type="InterPro" id="IPR036704">
    <property type="entry name" value="RraA/RraA-like_sf"/>
</dbReference>
<keyword evidence="3" id="KW-1185">Reference proteome</keyword>